<dbReference type="AlphaFoldDB" id="H2CCY1"/>
<dbReference type="SUPFAM" id="SSF46689">
    <property type="entry name" value="Homeodomain-like"/>
    <property type="match status" value="1"/>
</dbReference>
<gene>
    <name evidence="1" type="ORF">Lepil_1768</name>
</gene>
<dbReference type="RefSeq" id="WP_002771983.1">
    <property type="nucleotide sequence ID" value="NZ_JH597773.1"/>
</dbReference>
<dbReference type="Pfam" id="PF04255">
    <property type="entry name" value="DUF433"/>
    <property type="match status" value="1"/>
</dbReference>
<dbReference type="InterPro" id="IPR007367">
    <property type="entry name" value="DUF433"/>
</dbReference>
<evidence type="ECO:0000313" key="1">
    <source>
        <dbReference type="EMBL" id="EHQ06451.1"/>
    </source>
</evidence>
<dbReference type="PANTHER" id="PTHR34849">
    <property type="entry name" value="SSL5025 PROTEIN"/>
    <property type="match status" value="1"/>
</dbReference>
<dbReference type="Gene3D" id="1.10.10.10">
    <property type="entry name" value="Winged helix-like DNA-binding domain superfamily/Winged helix DNA-binding domain"/>
    <property type="match status" value="1"/>
</dbReference>
<evidence type="ECO:0000313" key="2">
    <source>
        <dbReference type="Proteomes" id="UP000005737"/>
    </source>
</evidence>
<sequence length="75" mass="8216">MNWKERVFADPLICHGQVCIKGTRVPVAVILDNLSEGVTEAEVLRSYPTLTSEDIKAALGYAAELSRERIISISA</sequence>
<accession>H2CCY1</accession>
<dbReference type="PANTHER" id="PTHR34849:SF3">
    <property type="entry name" value="SSR2962 PROTEIN"/>
    <property type="match status" value="1"/>
</dbReference>
<dbReference type="InterPro" id="IPR036388">
    <property type="entry name" value="WH-like_DNA-bd_sf"/>
</dbReference>
<evidence type="ECO:0008006" key="3">
    <source>
        <dbReference type="Google" id="ProtNLM"/>
    </source>
</evidence>
<organism evidence="1 2">
    <name type="scientific">Leptonema illini DSM 21528</name>
    <dbReference type="NCBI Taxonomy" id="929563"/>
    <lineage>
        <taxon>Bacteria</taxon>
        <taxon>Pseudomonadati</taxon>
        <taxon>Spirochaetota</taxon>
        <taxon>Spirochaetia</taxon>
        <taxon>Leptospirales</taxon>
        <taxon>Leptospiraceae</taxon>
        <taxon>Leptonema</taxon>
    </lineage>
</organism>
<dbReference type="STRING" id="183.GCA_002009735_02917"/>
<dbReference type="InterPro" id="IPR009057">
    <property type="entry name" value="Homeodomain-like_sf"/>
</dbReference>
<reference evidence="1 2" key="1">
    <citation type="submission" date="2011-10" db="EMBL/GenBank/DDBJ databases">
        <title>The Improved High-Quality Draft genome of Leptonema illini DSM 21528.</title>
        <authorList>
            <consortium name="US DOE Joint Genome Institute (JGI-PGF)"/>
            <person name="Lucas S."/>
            <person name="Copeland A."/>
            <person name="Lapidus A."/>
            <person name="Glavina del Rio T."/>
            <person name="Dalin E."/>
            <person name="Tice H."/>
            <person name="Bruce D."/>
            <person name="Goodwin L."/>
            <person name="Pitluck S."/>
            <person name="Peters L."/>
            <person name="Mikhailova N."/>
            <person name="Held B."/>
            <person name="Kyrpides N."/>
            <person name="Mavromatis K."/>
            <person name="Ivanova N."/>
            <person name="Markowitz V."/>
            <person name="Cheng J.-F."/>
            <person name="Hugenholtz P."/>
            <person name="Woyke T."/>
            <person name="Wu D."/>
            <person name="Gronow S."/>
            <person name="Wellnitz S."/>
            <person name="Brambilla E.-M."/>
            <person name="Klenk H.-P."/>
            <person name="Eisen J.A."/>
        </authorList>
    </citation>
    <scope>NUCLEOTIDE SEQUENCE [LARGE SCALE GENOMIC DNA]</scope>
    <source>
        <strain evidence="1 2">DSM 21528</strain>
    </source>
</reference>
<keyword evidence="2" id="KW-1185">Reference proteome</keyword>
<proteinExistence type="predicted"/>
<dbReference type="Proteomes" id="UP000005737">
    <property type="component" value="Unassembled WGS sequence"/>
</dbReference>
<dbReference type="EMBL" id="JH597773">
    <property type="protein sequence ID" value="EHQ06451.1"/>
    <property type="molecule type" value="Genomic_DNA"/>
</dbReference>
<name>H2CCY1_9LEPT</name>
<dbReference type="HOGENOM" id="CLU_126005_2_1_12"/>
<protein>
    <recommendedName>
        <fullName evidence="3">Antitoxin</fullName>
    </recommendedName>
</protein>